<dbReference type="Pfam" id="PF13812">
    <property type="entry name" value="PPR_3"/>
    <property type="match status" value="2"/>
</dbReference>
<reference evidence="3" key="1">
    <citation type="submission" date="2021-02" db="EMBL/GenBank/DDBJ databases">
        <authorList>
            <person name="Dougan E. K."/>
            <person name="Rhodes N."/>
            <person name="Thang M."/>
            <person name="Chan C."/>
        </authorList>
    </citation>
    <scope>NUCLEOTIDE SEQUENCE</scope>
</reference>
<dbReference type="AlphaFoldDB" id="A0A813IGM5"/>
<feature type="repeat" description="PPR" evidence="2">
    <location>
        <begin position="599"/>
        <end position="633"/>
    </location>
</feature>
<feature type="repeat" description="PPR" evidence="2">
    <location>
        <begin position="354"/>
        <end position="389"/>
    </location>
</feature>
<comment type="caution">
    <text evidence="3">The sequence shown here is derived from an EMBL/GenBank/DDBJ whole genome shotgun (WGS) entry which is preliminary data.</text>
</comment>
<evidence type="ECO:0008006" key="5">
    <source>
        <dbReference type="Google" id="ProtNLM"/>
    </source>
</evidence>
<dbReference type="Pfam" id="PF01535">
    <property type="entry name" value="PPR"/>
    <property type="match status" value="1"/>
</dbReference>
<accession>A0A813IGM5</accession>
<evidence type="ECO:0000313" key="3">
    <source>
        <dbReference type="EMBL" id="CAE8650180.1"/>
    </source>
</evidence>
<organism evidence="3 4">
    <name type="scientific">Polarella glacialis</name>
    <name type="common">Dinoflagellate</name>
    <dbReference type="NCBI Taxonomy" id="89957"/>
    <lineage>
        <taxon>Eukaryota</taxon>
        <taxon>Sar</taxon>
        <taxon>Alveolata</taxon>
        <taxon>Dinophyceae</taxon>
        <taxon>Suessiales</taxon>
        <taxon>Suessiaceae</taxon>
        <taxon>Polarella</taxon>
    </lineage>
</organism>
<dbReference type="EMBL" id="CAJNNW010008584">
    <property type="protein sequence ID" value="CAE8650180.1"/>
    <property type="molecule type" value="Genomic_DNA"/>
</dbReference>
<dbReference type="PANTHER" id="PTHR47447:SF17">
    <property type="entry name" value="OS12G0638900 PROTEIN"/>
    <property type="match status" value="1"/>
</dbReference>
<dbReference type="PROSITE" id="PS51375">
    <property type="entry name" value="PPR"/>
    <property type="match status" value="5"/>
</dbReference>
<feature type="repeat" description="PPR" evidence="2">
    <location>
        <begin position="73"/>
        <end position="108"/>
    </location>
</feature>
<protein>
    <recommendedName>
        <fullName evidence="5">Pentatricopeptide repeat-containing protein, chloroplastic</fullName>
    </recommendedName>
</protein>
<dbReference type="InterPro" id="IPR002885">
    <property type="entry name" value="PPR_rpt"/>
</dbReference>
<keyword evidence="1" id="KW-0677">Repeat</keyword>
<feature type="repeat" description="PPR" evidence="2">
    <location>
        <begin position="38"/>
        <end position="72"/>
    </location>
</feature>
<evidence type="ECO:0000256" key="2">
    <source>
        <dbReference type="PROSITE-ProRule" id="PRU00708"/>
    </source>
</evidence>
<dbReference type="Gene3D" id="1.25.40.10">
    <property type="entry name" value="Tetratricopeptide repeat domain"/>
    <property type="match status" value="6"/>
</dbReference>
<gene>
    <name evidence="3" type="ORF">PGLA2088_LOCUS8061</name>
</gene>
<name>A0A813IGM5_POLGL</name>
<sequence>DRVSFNAAVGACARAACWEVATGLVQALREAAADGGPDVVSFNSLSTCYERAGLWPLALRSLHDMGVERVLPDVVSFSAAAGACSRSSEWALALSLILQEALSRGLTPDVACCNVAVGACARGVEWSKSLGLFRRMQRQGPPPDAVSLTALLGACQRACQWECSLALLQLSGGAPDAAAFTACLLALAGASQAERSVVLLSRMRRAGVKASAADLSAVAEALNETGRWQLVLEVFASMSWRSGVEVDLASASAMSDLRLKAVLRAGGSRWQQALHALLRERPPSAKAVSLVLGSASGANNWQLPLELIGRLRSLRGEPDAALHSDATCALIRTQQWAQGLALLRVSPELGVEPNVQAFNSMASSCLSAGQWRRALSFLVAEMRPRDLRPSIVSLSAAMSAIGAAQEERLWPAVLQILRTSRQQSLEVDAVAANSALAAVGRSSWRLALLLLAGAAMRGLRSSTIGYSAMLTACERALQWPRALCLLLGMRRRRLHVDTFTCNTVISACGGAGKGEKSLQLLRQLGSEASLVSYNAGISGCEKRSLWPTAVGLLAALRQGLQPDLLSYSACLSSCEKGQVWEVALRLLSDLRRSASMVPDTVAYNAVISACERGKQWESSLSLMTQMRQVRPEPDVVSFGALVSTCEKSRRWRWALLGLHTLQLLGLRTDGVVCNAGVSACEKAGRWDLALGIISGMGVSSIRIDSITLNAGIAACHRSKRWEQAMWLLPTRGDQPAAFPPQLDVAACGPAVGGCEWAGQAQPVPGFLEALEASELGR</sequence>
<feature type="non-terminal residue" evidence="3">
    <location>
        <position position="777"/>
    </location>
</feature>
<dbReference type="Proteomes" id="UP000626109">
    <property type="component" value="Unassembled WGS sequence"/>
</dbReference>
<proteinExistence type="predicted"/>
<feature type="repeat" description="PPR" evidence="2">
    <location>
        <begin position="109"/>
        <end position="143"/>
    </location>
</feature>
<evidence type="ECO:0000256" key="1">
    <source>
        <dbReference type="ARBA" id="ARBA00022737"/>
    </source>
</evidence>
<evidence type="ECO:0000313" key="4">
    <source>
        <dbReference type="Proteomes" id="UP000626109"/>
    </source>
</evidence>
<dbReference type="PANTHER" id="PTHR47447">
    <property type="entry name" value="OS03G0856100 PROTEIN"/>
    <property type="match status" value="1"/>
</dbReference>
<feature type="non-terminal residue" evidence="3">
    <location>
        <position position="1"/>
    </location>
</feature>
<dbReference type="InterPro" id="IPR011990">
    <property type="entry name" value="TPR-like_helical_dom_sf"/>
</dbReference>